<keyword evidence="1 3" id="KW-0378">Hydrolase</keyword>
<gene>
    <name evidence="3" type="ORF">AVDCRST_MAG77-151</name>
</gene>
<evidence type="ECO:0000256" key="1">
    <source>
        <dbReference type="ARBA" id="ARBA00022801"/>
    </source>
</evidence>
<dbReference type="AlphaFoldDB" id="A0A6J4H6T7"/>
<dbReference type="EC" id="3.5.1.19" evidence="3"/>
<dbReference type="SUPFAM" id="SSF52499">
    <property type="entry name" value="Isochorismatase-like hydrolases"/>
    <property type="match status" value="1"/>
</dbReference>
<evidence type="ECO:0000259" key="2">
    <source>
        <dbReference type="Pfam" id="PF00857"/>
    </source>
</evidence>
<evidence type="ECO:0000313" key="3">
    <source>
        <dbReference type="EMBL" id="CAA9215434.1"/>
    </source>
</evidence>
<accession>A0A6J4H6T7</accession>
<dbReference type="EMBL" id="CADCTC010000013">
    <property type="protein sequence ID" value="CAA9215434.1"/>
    <property type="molecule type" value="Genomic_DNA"/>
</dbReference>
<proteinExistence type="predicted"/>
<dbReference type="InterPro" id="IPR000868">
    <property type="entry name" value="Isochorismatase-like_dom"/>
</dbReference>
<dbReference type="Gene3D" id="3.40.50.850">
    <property type="entry name" value="Isochorismatase-like"/>
    <property type="match status" value="1"/>
</dbReference>
<name>A0A6J4H6T7_9CHLR</name>
<dbReference type="InterPro" id="IPR036380">
    <property type="entry name" value="Isochorismatase-like_sf"/>
</dbReference>
<reference evidence="3" key="1">
    <citation type="submission" date="2020-02" db="EMBL/GenBank/DDBJ databases">
        <authorList>
            <person name="Meier V. D."/>
        </authorList>
    </citation>
    <scope>NUCLEOTIDE SEQUENCE</scope>
    <source>
        <strain evidence="3">AVDCRST_MAG77</strain>
    </source>
</reference>
<protein>
    <submittedName>
        <fullName evidence="3">Nicotinamidase</fullName>
        <ecNumber evidence="3">3.5.1.19</ecNumber>
    </submittedName>
</protein>
<dbReference type="Pfam" id="PF00857">
    <property type="entry name" value="Isochorismatase"/>
    <property type="match status" value="1"/>
</dbReference>
<dbReference type="PANTHER" id="PTHR43540:SF16">
    <property type="entry name" value="ISOCHORISMATASE-LIKE DOMAIN-CONTAINING PROTEIN"/>
    <property type="match status" value="1"/>
</dbReference>
<organism evidence="3">
    <name type="scientific">uncultured Chloroflexota bacterium</name>
    <dbReference type="NCBI Taxonomy" id="166587"/>
    <lineage>
        <taxon>Bacteria</taxon>
        <taxon>Bacillati</taxon>
        <taxon>Chloroflexota</taxon>
        <taxon>environmental samples</taxon>
    </lineage>
</organism>
<dbReference type="CDD" id="cd00431">
    <property type="entry name" value="cysteine_hydrolases"/>
    <property type="match status" value="1"/>
</dbReference>
<sequence length="366" mass="40171">MSSMSGTDNAGIVDSADRASIDTDRLGRDGEGGAVYLPRGEARWRYAPERTALLVIDPVNDFLSEGGAGWDLVKNTVRLHDVVRHLRQAIEGARERGIPVFYGPMAYTEEDYAGRNLQQRSGINRLMFERKMFLAGSWGADFHPDLRPLPQETVLLPHKGNDVFETDLPEHLRRLGTTHLVLAGMTASLCVEATGRHAMEEGYDVTFLADAIGSDGIPSYEAAVHLAYPLIGNAVLDVDEFLTAVDTSLRGEVRPQPGDTVRGSDRGELGTIEEVVDATDETEAYLLVPRGLLFKRDTYVPLDAVARRAGTDVFVNVPKLVAGYMPWDAPPARAAQWDKRGPRAADVRALYGSRSPSTHDRTTDQE</sequence>
<dbReference type="InterPro" id="IPR050272">
    <property type="entry name" value="Isochorismatase-like_hydrls"/>
</dbReference>
<dbReference type="GO" id="GO:0008936">
    <property type="term" value="F:nicotinamidase activity"/>
    <property type="evidence" value="ECO:0007669"/>
    <property type="project" value="UniProtKB-EC"/>
</dbReference>
<feature type="domain" description="Isochorismatase-like" evidence="2">
    <location>
        <begin position="51"/>
        <end position="235"/>
    </location>
</feature>
<dbReference type="PANTHER" id="PTHR43540">
    <property type="entry name" value="PEROXYUREIDOACRYLATE/UREIDOACRYLATE AMIDOHYDROLASE-RELATED"/>
    <property type="match status" value="1"/>
</dbReference>